<dbReference type="Pfam" id="PF07064">
    <property type="entry name" value="RIC1"/>
    <property type="match status" value="1"/>
</dbReference>
<sequence>MEQILANYQSDSGSEGDQIEVSKSRKRKAYTTAFKIEAIEYAKKVSSVSKAAKSSASAAAAFKTGRNKKTNFANSRFFAGGQIKEASSWSCCPTDVFLDNQVMTGSSSAGKTAKVSIQRLHEDEMWEQCGITVCHDGSEDYFIHGPVPEGRLMLLNSRAGVMEERAELEEIDPQQDEENGCVKPCVVLNLDYNSVACSNLSLQTEQIYAFNIADQLDISLAMKLPTKRILLMSSRQEHLITFDITSTITIYSLQQKYDMINKKSTLEIKNLAEIWPLNEPNKSKESTQKNKDEANSFLLHPPTLIASNVERVWIHSTKRQNPHLNRALWINAGCKNMRIWLRSTNKPLLRHLGMKDPTRQLQKKLHFQTNNATSSEPIPDPLLPNVVSFIKEFPEYLQTMFTVLVKLNWHFGTCSFRSATIQRNFQDVHEEDQLDTATSCLILLQSMEPTSTST</sequence>
<organism evidence="6 7">
    <name type="scientific">Ditylenchus dipsaci</name>
    <dbReference type="NCBI Taxonomy" id="166011"/>
    <lineage>
        <taxon>Eukaryota</taxon>
        <taxon>Metazoa</taxon>
        <taxon>Ecdysozoa</taxon>
        <taxon>Nematoda</taxon>
        <taxon>Chromadorea</taxon>
        <taxon>Rhabditida</taxon>
        <taxon>Tylenchina</taxon>
        <taxon>Tylenchomorpha</taxon>
        <taxon>Sphaerularioidea</taxon>
        <taxon>Anguinidae</taxon>
        <taxon>Anguininae</taxon>
        <taxon>Ditylenchus</taxon>
    </lineage>
</organism>
<accession>A0A915DR56</accession>
<evidence type="ECO:0000256" key="3">
    <source>
        <dbReference type="ARBA" id="ARBA00029879"/>
    </source>
</evidence>
<dbReference type="GO" id="GO:0005829">
    <property type="term" value="C:cytosol"/>
    <property type="evidence" value="ECO:0007669"/>
    <property type="project" value="TreeGrafter"/>
</dbReference>
<feature type="region of interest" description="Disordered" evidence="4">
    <location>
        <begin position="1"/>
        <end position="22"/>
    </location>
</feature>
<feature type="domain" description="RIC1 C-terminal alpha solenoid region" evidence="5">
    <location>
        <begin position="372"/>
        <end position="453"/>
    </location>
</feature>
<dbReference type="InterPro" id="IPR040096">
    <property type="entry name" value="Ric1"/>
</dbReference>
<keyword evidence="2" id="KW-0472">Membrane</keyword>
<evidence type="ECO:0000313" key="7">
    <source>
        <dbReference type="WBParaSite" id="jg22775"/>
    </source>
</evidence>
<protein>
    <recommendedName>
        <fullName evidence="3">Protein RIC1 homolog</fullName>
    </recommendedName>
</protein>
<proteinExistence type="predicted"/>
<evidence type="ECO:0000256" key="2">
    <source>
        <dbReference type="ARBA" id="ARBA00023136"/>
    </source>
</evidence>
<comment type="subcellular location">
    <subcellularLocation>
        <location evidence="1">Membrane</location>
    </subcellularLocation>
</comment>
<dbReference type="InterPro" id="IPR009771">
    <property type="entry name" value="RIC1_C"/>
</dbReference>
<dbReference type="PANTHER" id="PTHR22746">
    <property type="entry name" value="RAB6A-GEF COMPLEX PARTNER PROTEIN 1"/>
    <property type="match status" value="1"/>
</dbReference>
<dbReference type="GO" id="GO:0042147">
    <property type="term" value="P:retrograde transport, endosome to Golgi"/>
    <property type="evidence" value="ECO:0007669"/>
    <property type="project" value="TreeGrafter"/>
</dbReference>
<dbReference type="Proteomes" id="UP000887574">
    <property type="component" value="Unplaced"/>
</dbReference>
<evidence type="ECO:0000256" key="4">
    <source>
        <dbReference type="SAM" id="MobiDB-lite"/>
    </source>
</evidence>
<evidence type="ECO:0000256" key="1">
    <source>
        <dbReference type="ARBA" id="ARBA00004370"/>
    </source>
</evidence>
<dbReference type="AlphaFoldDB" id="A0A915DR56"/>
<keyword evidence="6" id="KW-1185">Reference proteome</keyword>
<evidence type="ECO:0000259" key="5">
    <source>
        <dbReference type="Pfam" id="PF07064"/>
    </source>
</evidence>
<dbReference type="GO" id="GO:0034066">
    <property type="term" value="C:Ric1-Rgp1 guanyl-nucleotide exchange factor complex"/>
    <property type="evidence" value="ECO:0007669"/>
    <property type="project" value="InterPro"/>
</dbReference>
<evidence type="ECO:0000313" key="6">
    <source>
        <dbReference type="Proteomes" id="UP000887574"/>
    </source>
</evidence>
<reference evidence="7" key="1">
    <citation type="submission" date="2022-11" db="UniProtKB">
        <authorList>
            <consortium name="WormBaseParasite"/>
        </authorList>
    </citation>
    <scope>IDENTIFICATION</scope>
</reference>
<feature type="compositionally biased region" description="Polar residues" evidence="4">
    <location>
        <begin position="1"/>
        <end position="15"/>
    </location>
</feature>
<dbReference type="PANTHER" id="PTHR22746:SF10">
    <property type="entry name" value="GUANINE NUCLEOTIDE EXCHANGE FACTOR SUBUNIT RIC1"/>
    <property type="match status" value="1"/>
</dbReference>
<name>A0A915DR56_9BILA</name>
<dbReference type="GO" id="GO:0000139">
    <property type="term" value="C:Golgi membrane"/>
    <property type="evidence" value="ECO:0007669"/>
    <property type="project" value="TreeGrafter"/>
</dbReference>
<dbReference type="WBParaSite" id="jg22775">
    <property type="protein sequence ID" value="jg22775"/>
    <property type="gene ID" value="jg22775"/>
</dbReference>
<dbReference type="GO" id="GO:0006886">
    <property type="term" value="P:intracellular protein transport"/>
    <property type="evidence" value="ECO:0007669"/>
    <property type="project" value="InterPro"/>
</dbReference>